<dbReference type="GO" id="GO:0005930">
    <property type="term" value="C:axoneme"/>
    <property type="evidence" value="ECO:0007669"/>
    <property type="project" value="TreeGrafter"/>
</dbReference>
<feature type="domain" description="Abnormal spindle-like microcephaly-associated protein ASH" evidence="8">
    <location>
        <begin position="4728"/>
        <end position="4808"/>
    </location>
</feature>
<feature type="compositionally biased region" description="Low complexity" evidence="6">
    <location>
        <begin position="3853"/>
        <end position="3875"/>
    </location>
</feature>
<keyword evidence="4" id="KW-0969">Cilium</keyword>
<evidence type="ECO:0000256" key="4">
    <source>
        <dbReference type="ARBA" id="ARBA00023069"/>
    </source>
</evidence>
<evidence type="ECO:0000313" key="10">
    <source>
        <dbReference type="EMBL" id="TPP43336.1"/>
    </source>
</evidence>
<dbReference type="InterPro" id="IPR027417">
    <property type="entry name" value="P-loop_NTPase"/>
</dbReference>
<feature type="compositionally biased region" description="Acidic residues" evidence="6">
    <location>
        <begin position="871"/>
        <end position="885"/>
    </location>
</feature>
<dbReference type="InterPro" id="IPR033305">
    <property type="entry name" value="Hydin-like"/>
</dbReference>
<evidence type="ECO:0000256" key="5">
    <source>
        <dbReference type="ARBA" id="ARBA00023273"/>
    </source>
</evidence>
<evidence type="ECO:0000259" key="9">
    <source>
        <dbReference type="Pfam" id="PF22544"/>
    </source>
</evidence>
<feature type="domain" description="tRNA-guanine(15) transglycosylase-like" evidence="7">
    <location>
        <begin position="23"/>
        <end position="153"/>
    </location>
</feature>
<dbReference type="InterPro" id="IPR053879">
    <property type="entry name" value="HYDIN_VesB_CFA65-like_Ig"/>
</dbReference>
<dbReference type="SUPFAM" id="SSF52540">
    <property type="entry name" value="P-loop containing nucleoside triphosphate hydrolases"/>
    <property type="match status" value="1"/>
</dbReference>
<evidence type="ECO:0000256" key="6">
    <source>
        <dbReference type="SAM" id="MobiDB-lite"/>
    </source>
</evidence>
<feature type="region of interest" description="Disordered" evidence="6">
    <location>
        <begin position="5481"/>
        <end position="5523"/>
    </location>
</feature>
<feature type="region of interest" description="Disordered" evidence="6">
    <location>
        <begin position="3983"/>
        <end position="4052"/>
    </location>
</feature>
<dbReference type="PANTHER" id="PTHR23053:SF0">
    <property type="entry name" value="HYDROCEPHALUS-INDUCING PROTEIN HOMOLOG"/>
    <property type="match status" value="1"/>
</dbReference>
<feature type="domain" description="tRNA-guanine(15) transglycosylase-like" evidence="7">
    <location>
        <begin position="202"/>
        <end position="448"/>
    </location>
</feature>
<dbReference type="GO" id="GO:0003341">
    <property type="term" value="P:cilium movement"/>
    <property type="evidence" value="ECO:0007669"/>
    <property type="project" value="TreeGrafter"/>
</dbReference>
<dbReference type="VEuPathDB" id="TriTrypDB:LDHU3_30.2520"/>
<feature type="domain" description="HYDIN/VesB/CFA65-like Ig-like" evidence="9">
    <location>
        <begin position="1134"/>
        <end position="1218"/>
    </location>
</feature>
<dbReference type="GO" id="GO:1904158">
    <property type="term" value="P:axonemal central apparatus assembly"/>
    <property type="evidence" value="ECO:0007669"/>
    <property type="project" value="TreeGrafter"/>
</dbReference>
<feature type="domain" description="HYDIN/VesB/CFA65-like Ig-like" evidence="9">
    <location>
        <begin position="1063"/>
        <end position="1124"/>
    </location>
</feature>
<protein>
    <submittedName>
        <fullName evidence="10">tRNA-guanine transglycosylase family protein</fullName>
    </submittedName>
</protein>
<dbReference type="PANTHER" id="PTHR23053">
    <property type="entry name" value="DLEC1 DELETED IN LUNG AND ESOPHAGEAL CANCER 1"/>
    <property type="match status" value="1"/>
</dbReference>
<feature type="compositionally biased region" description="Gly residues" evidence="6">
    <location>
        <begin position="3879"/>
        <end position="3890"/>
    </location>
</feature>
<dbReference type="InterPro" id="IPR013783">
    <property type="entry name" value="Ig-like_fold"/>
</dbReference>
<reference evidence="11" key="1">
    <citation type="submission" date="2019-02" db="EMBL/GenBank/DDBJ databases">
        <title>FDA dAtabase for Regulatory Grade micrObial Sequences (FDA-ARGOS): Supporting development and validation of Infectious Disease Dx tests.</title>
        <authorList>
            <person name="Duncan R."/>
            <person name="Fisher C."/>
            <person name="Tallon L."/>
            <person name="Sadzewicz L."/>
            <person name="Sengamalay N."/>
            <person name="Ott S."/>
            <person name="Godinez A."/>
            <person name="Nagaraj S."/>
            <person name="Vavikolanu K."/>
            <person name="Vyas G."/>
            <person name="Nadendla S."/>
            <person name="Aluvathingal J."/>
            <person name="Sichtig H."/>
        </authorList>
    </citation>
    <scope>NUCLEOTIDE SEQUENCE [LARGE SCALE GENOMIC DNA]</scope>
    <source>
        <strain evidence="11">FDAARGOS_360</strain>
    </source>
</reference>
<dbReference type="InterPro" id="IPR031549">
    <property type="entry name" value="ASH"/>
</dbReference>
<feature type="region of interest" description="Disordered" evidence="6">
    <location>
        <begin position="3853"/>
        <end position="3890"/>
    </location>
</feature>
<dbReference type="Gene3D" id="3.20.20.105">
    <property type="entry name" value="Queuine tRNA-ribosyltransferase-like"/>
    <property type="match status" value="1"/>
</dbReference>
<dbReference type="InterPro" id="IPR008962">
    <property type="entry name" value="PapD-like_sf"/>
</dbReference>
<sequence length="5928" mass="630881">MPPSSIFTFEEYRGPDGKQPVAARSGVFHLPHGPLRTPIFMPVATQGALKGVTVEQLEELDVEIILGNTYHLGLRPGEEVLRALTARKNAREASTGTRTSADGIRDNMDGIHFMENWRKNILTDSGGFQMVSLLKLAQITEEGVRFQSTHGSGTAGAVASVAKTEALSSASGATAAASAATAPTDAANGHDNEGEAENTYSLLLRPEDSIRIQNAIGGDIMMQLDDVVHTLTVGPRVEEAAKRSIRWLDRCLAANQNREKQCIFGIVQGALNAELRRYCVKEIIQRAECMGYAIGGLSGGEAKDDFWRMVRLCTKEGLPANKPRYCMGVGYPEDILVCIALGVDMFDCVYACRTARFGSALTSSGKLQLSKKEYAADFGPLDPNCSCMTCRTYTRSYLNMIAAKEGTAATLLSYHNIAYLIGLTRGARSAIEEGRFTEYVQNFFLAYYPTKEYPAWVVEALASAAVSTFSGPSSAPLTRLQKRFSSHAASAGREKAAALPAGIAAAVVGTSASFAATGSSLRKRSASKVGLAPHRPANAKCDSVVRVPPTHRQTNKWSAGTATLDALSTRQSPHAASACSPSFPFDVYPTQIFFDLFAANRTYTATLELRNHTTANTHVRVDRPSSCSGFELSAPHGAESSSKVAPGLSVIYTVVFSPTSNLKDYETQLVVRAESGEAITVPVRAYASRGQLQLPAALTLREAPVKGTSCTPLFLRNTSEQSCAWRAMVFDVSSVASEAMAKDTSYSPSSHFSITPSYGVVEPLCGGGDGTAVTVAPVTLHFHPHPSMAAASTFGAVLRFFLGPEGDVVQDVQLSAQAVELTGIALEQTVVTLADTYVTTERQTVVRLRNDSDNTVHFAWKSSYRGSRESDGDDDGSVAGDDAEFGGDGAASGGMAGSCAEKRMSDLTATADSSVYNGSSGGDGRQHQLHQPFHDYSTMRDDYTGDEAFRIEPLSGVLYGHGVREFTITFNPSVAVLYESIAFLDVTGLENRLPLTLRGHGLGPQCTLEYSRLEIGDVYLNALHEYEVSMENISSIECQYVIMPPLPVLPASAAAATTAEPATSTSLTDFSSKFRFTPSHGTLGPGEIVKLRIELQSDRIGSFSEVFRVHMQGAVEEVPLLLKGRVLGPHFQCSVEELVFGNVSYNMTHQRTMQIANTSPIPMHYTLRMPDECTYADDLIISPATGVIAPMATQTVTVTLHSCTVGNYDTALLVEVADVGDVLEAIPLKATCMVPPLFTNATELSFGGVFVGYPSTLNVAVLNNSALTGMFEFALVGGGALSDVVAVELPVSAEHEDGVHWISPHQTMQMPVTMTALRPGKLHFSIALRVLGMDPAVAPPQTILVSAVASGTHVEMQPSTFQFGTVDVLRAEVKELTLKNTSPVPAPFSLVFDRYGGLPATASSAAAASVAAEATLPFPREPVFTVEPAGGVLEPHSTLTVRIRAKPDEAMVFSDTLRLCHSPASHSAAAAEETAVAVGNKPTVTVKVAGKGIPIVSERPVADVKLGDVLTTALVAETITLHNYGRREQEVQWQSTHNAKTKERDLPPAFSYKPERSVIPAGGALTFTLSGGSDEPGVRTETFTLKQSGTFKEILRSTVSATFTVPTLSCSTRAIHFDFANTEQLQALDAPSAASLVKSLTMKNITSKTLAVSLRIRHAATASSSPSPPPAGASSAAANGVPFELEGPSTITFAPGDSYVVGIRCNPLYRRDFTSHTTKATVQFSFAHHARKEHVSLSATLRFPALVMNPSARLEFGSVLRNTEKRRTIVLSNPSADLPARFEWALQPQPGNSATAAPKAAGEGDVKAAEAQYTGDKSALRTIKAGDEAAAAAARCFDIVPYTGMLLPGESRSINVTYQGAECGTALATAVCRVHGGPTYTVVVHATSSVVQARCDRTEINFGRLPFYESATQSVMLSNSTLVPVTWDVDLRSMRHPECVHVSPVSGELREKARLLITFTPTVPDAFEETLWVRIGHLDPQPIHLRGSGYMNRLMITTTSSTASAVENEVVVYRAPFSAFTEALQYVESRLASSQLRSVYASRSVTPLTTTLATAASASESASNAPALPTWVQREWPTLEAERLAFCRAVCEAQASEHRCSVSPNGAIRPPLFLAPHALRRNSVTAVCSKDGTGAGTHKFVLARYVVDFGHLTRHDMRKVTLRLTNPSATEVVSAMLDSKELEHLPVSAVPMKGIKVGPLETTTLTLVMDATKPESLVRHGQNRYEFAIDVKHGPAIVVECRCYVATPTLRTAEKEVRFGPVLLGKVKVLPLVLTNPEAVPCPWRVTCKEEASSDMTASTAPRGHWLRDEQSYTPAGLVAAEPRGSIRSRRAAPASQFWVKKDHGVVEASGTTTIAVYFAPNCIAAEDGMGASEDRGSAPATATLRFRCGKGSAESVLTVKLIGSAFQYKVSLSTTQLQLPVVRPHQVVHESVTLTNNEEHPVEVYSLDLDTQHMHEIKLLRRAIEVNPDHEIFLPHLEAGSRLPDALLESIFARLHAASESLKEAPPAADLEAAEEALVGAPAAACKGAKTSRGQSVSAASRASSSNSKGGRREKGKSGHQSAAAASGGIEKGLHSELAAADDIAGQDQGAIDGCTAVSMAKPSVVLLVGPPCSGKTTLAKQMVEWADAGSVIHVDVDEVIRREADRDDTADGAVARFLLSQLADRQLKSVPVTADDAAATGDAVAASYIACAPKLVRDALEGHLNRCIADHATHSAAGAASLVESRDFAASKPRKLLFLFDGLGCTVLQNPWRLFELLKETCDALHIPLQIVSLAVSTPMSGVRRAEALEAHHAARATAASLTLLSEAAFEALDKEAREDYTRRLKHFNDCRRDLRAAQQLKRNYMAQLPHKTVQQETEEAFTKAQMDLQQALALESTMRSARKGKAAAGAGRGAAQAAEGAKKLRELKWSDLDAATQFREWYTRFLTKYGTPPKPEGGDDSAIGAATARASAAGPPEVARVVELQLVQGDTETSSHTGAATTTLALPTLSPPLTTVVVATSSSAASGEGQLSVSARETDAPPAASSMAAVVESSHSPATAAAVAATSAIGEWLYLNKRRLRFWGNEALGGSRGVASVLGRPSSGEEVLAAKASTAVPTVAGVAETHTPLDAAGLPFATDAFHAGSAAVTREARYVHFFSTLEREVIPAKKSCGRGKTVPAVVQQEEELTRWWLPPKSSVTLTLEFCGDHVGPYTEKCLFGVVGTLQQLGLTVSTTVALSDISRDPKDIFPVIKARGMSISGGVEAGQRAGNAGGGNYIHSSKAPFQHDGTLGEETLTFVNREASEAEVTLSFLNEKEKTFVVTPTSFVLKPGASQQVSLRATPEKVGDFTNTLLACIKDNPLPWRTDVTCMGARPTLTVNGCKDLEVNFGRLVLNRSVTKSFSLVNEGPLPLQWRLVPVLDGMTTRGPGGGGSGVGGAASGAAAAAAAQLPTELQCSALEGVIEEGGTYTLNMTFAPTHPCFYTRSMLFTVSYPGHPHQVLYESLPVIIKAEGYDVVLEWTREIQLGVLHVGEEKHDTIRILNKSPYEVGYQLKLPKRLQKSVTLSSPSGTLRGMVGFKDAAVVNIDIVARLEKEGELPAKLSLIEVAFFDVDRKELLYPVQSIPVTGEAWYTKYAVQPPSVSFGSCLIGQPRESTFELRNTGVFPLEYVLFNYRDAAAEGSANENVADASTAGGAAVAAAPALHAPSAGAKNQIKAAKGSEMDVIVGAFKCCPCRGIIPVGGAQIITVSTVPRKQSRTRETIGVRVVQSGPELERYGTPVEVSAYPALPSIAADLTSSADVETIFEEQRVVYRLDQLAKGVCAYSKEERVFSFGTTLVGQRSEERFRIANSSPLPCTIVAHLEGASVTGTSGNSGSGNAARGNASVASSGNKPVTGGGGGGGASAAAGGAGKVEGFDLSLDGSGASPAQTRMTTVKMVLPPYESRFLTIGFTPGSLRRFQAQIVAVAESAAISSDDMAEAGQELRFGLCGEGTLPSVEVEVPPRLSSSAVPWGSSGGRKSSGACAGSMERMHRRTESGGSTSSNERKRGLRRSGGGSGGSTSPSVYGSADGYSTSSGVAEVLELPLARVGAVASRSFTLRNIGCVTAKVHLELMTPGGDDYGTPNSALKITTRGGTGGTAVKKQRGALAHHRAELFVPAGQSEVVELTYAPTQVETTTTRMRVLLRDNPFEEKEVHILAYSFDSPISFDGIDPSSPDHYDIGDCWIGVDKSCTFTVRNNTDSLVRYDWQYPDAVVRMVPSVGHLSAGATRTITVVVRSESQNLNQVARCTIQVQSIQLLTNALGGGLVHSSIGDGGAASGGTGSGATPVSGATNAAITEWDNSMQSPKWVLREDDTAASAIAAGAHSAAATAALLSTAASMVGRRNLKQVLEPLPEPPYAVVDAVNVMQSLTLRYHCSVPAYQCQLVDAATGAVTDLKAISFEQTYLMQKRVAIVRVINTGSVGLPLTYDIATSGEEDGAPTRTASQQNLKSPHAGRGDSGALAAGVVSGASLFTPAVEGDAGALHESPGYTAPTADFAVVPSPTSRAASTIPVGTHLDLHVEFTPRAVGLIMAELILSMRHSDPAEMRVPLQGVAECPLVHFNVPPTTYSDTRSMAGISGAAYRGQDTVVVEFLARGLHTKATVKFPVMNPTATTYSYEWVEEGMGRGASANGGASGGSVSPFRCLTPMGTIAAGRQAEATFEFYADTLGVRESAWSFQIPGRAAIPFVLVGTAVEPNVYFHASKVIFGHVQVGTQVEQTVVLENCDDVPFSFSWDKFSMEGTSSFLSVRPLRGTIAPHERLLVTVTFSPQDEVEYNVPLRCTVKRSSVPLSINVKGVGVSVHDSLQVEPIEDGAEPTLMVRGQPLFLNLDRVQVNSTVERRFALRNTGAYPFQYSVEAPENSSVSVEGMEGKIAAKQTGVIVFRYHPTCEETLKQCRLLFRIEGKVAYKVGIKATAYMPRLQLSFDHYDFGPRFILAYNNGSATAASGVAMTVLQLTNLESEVVSVDCSVSAHNVWCRLDSTTLVVRPKESARLRLTFVPPEARQYNDNLRLCFNALHTVLVPITGEGVVPRVEVVNPFAKLGIVRIGETRQMEVKLMCLSKIPTPISFAQSIDDDLLQKGFSVSLPERTPAAAAAATPLAIMLKPKESATVVLSFAPTQRMGEFSREVKMLVCGVEVPFLSVSGSCADAEVHLDTSALSFRDVVVGASASRRVSILNSGDISQKFSWLSSLQKLRPQGEWSIFPSSGYVRAHTELSCELRYTPSLPSRGNTKAAAAPASSALMQQILTVELDSSPGISLTIESNCVTRPAATETVHFACRARETDVKMIEVYNPTEETWTTEPVLDNSLWTCPAQLTLKPKAKSMLTVTYQPVRPTSTAAAEAAAKFYSNASNDLVTDVLSSKDKATLFIPLPDGTGRCVALEGIAEAAGSAGPVQEYDGVVQVSLPLYFQIRNWSTTEIARFRREVEWNSVTRTGDNDSGQLSERISTLIHVEGDDVGDGGRKGTSSARSGRPSNRSGTAPKAPPAQNAIEVPPGASRESVLTVTPLCEGVYKGTVRFVPVDGPSDAAAADVVQFYDFVIRVRPVEVSVPTTVDLHAALRELASFAIPLTNPLSKPAVFKLEVGAADGTASPTTAAASAAPETFTFPPTVTVPAHTHAEALVQFFPLIPKPPATVRCTVTSAELGSTTVYDFRLLNTCDVAAPERMTRLVCPLGQHTNFVLRFKHYSKTNTEFSIRVSGETLGKGTATFTRVGAGGGGSQAAVVKVNACPQPPATSTSLVSKGQDVAVEFSYEPSELGEAVETIEFVSPVAGTYTFPIVANCTLPERQGPFVARLGQNVQLPFKNVFSEPVAVTVTSDSPFFVPSRKTETIAAHKTANVIVHCKPEDGVEVIRGRVTITCVPPGKPAPNQTQQPIQWVYYVEAANSSDRSSSVKQSKAKK</sequence>
<dbReference type="Pfam" id="PF15780">
    <property type="entry name" value="ASH"/>
    <property type="match status" value="1"/>
</dbReference>
<evidence type="ECO:0000256" key="1">
    <source>
        <dbReference type="ARBA" id="ARBA00004138"/>
    </source>
</evidence>
<gene>
    <name evidence="10" type="ORF">CGC20_6850</name>
</gene>
<dbReference type="VEuPathDB" id="TriTrypDB:LdBPK_301810.1"/>
<dbReference type="Pfam" id="PF22544">
    <property type="entry name" value="HYDIN_VesB_CFA65-like_Ig"/>
    <property type="match status" value="2"/>
</dbReference>
<accession>A0A504X2S2</accession>
<name>A0A504X2S2_LEIDO</name>
<keyword evidence="5" id="KW-0966">Cell projection</keyword>
<dbReference type="Proteomes" id="UP000318821">
    <property type="component" value="Unassembled WGS sequence"/>
</dbReference>
<keyword evidence="3" id="KW-0963">Cytoplasm</keyword>
<dbReference type="GO" id="GO:0006400">
    <property type="term" value="P:tRNA modification"/>
    <property type="evidence" value="ECO:0007669"/>
    <property type="project" value="InterPro"/>
</dbReference>
<evidence type="ECO:0000256" key="3">
    <source>
        <dbReference type="ARBA" id="ARBA00022490"/>
    </source>
</evidence>
<feature type="region of interest" description="Disordered" evidence="6">
    <location>
        <begin position="2531"/>
        <end position="2569"/>
    </location>
</feature>
<evidence type="ECO:0000259" key="8">
    <source>
        <dbReference type="Pfam" id="PF15780"/>
    </source>
</evidence>
<evidence type="ECO:0000259" key="7">
    <source>
        <dbReference type="Pfam" id="PF01702"/>
    </source>
</evidence>
<proteinExistence type="predicted"/>
<dbReference type="Gene3D" id="2.60.40.10">
    <property type="entry name" value="Immunoglobulins"/>
    <property type="match status" value="19"/>
</dbReference>
<feature type="compositionally biased region" description="Low complexity" evidence="6">
    <location>
        <begin position="2560"/>
        <end position="2569"/>
    </location>
</feature>
<feature type="region of interest" description="Disordered" evidence="6">
    <location>
        <begin position="863"/>
        <end position="892"/>
    </location>
</feature>
<evidence type="ECO:0000256" key="2">
    <source>
        <dbReference type="ARBA" id="ARBA00004496"/>
    </source>
</evidence>
<comment type="subcellular location">
    <subcellularLocation>
        <location evidence="1">Cell projection</location>
        <location evidence="1">Cilium</location>
    </subcellularLocation>
    <subcellularLocation>
        <location evidence="2">Cytoplasm</location>
    </subcellularLocation>
</comment>
<organism evidence="10 11">
    <name type="scientific">Leishmania donovani</name>
    <dbReference type="NCBI Taxonomy" id="5661"/>
    <lineage>
        <taxon>Eukaryota</taxon>
        <taxon>Discoba</taxon>
        <taxon>Euglenozoa</taxon>
        <taxon>Kinetoplastea</taxon>
        <taxon>Metakinetoplastina</taxon>
        <taxon>Trypanosomatida</taxon>
        <taxon>Trypanosomatidae</taxon>
        <taxon>Leishmaniinae</taxon>
        <taxon>Leishmania</taxon>
    </lineage>
</organism>
<dbReference type="InterPro" id="IPR036511">
    <property type="entry name" value="TGT-like_sf"/>
</dbReference>
<dbReference type="SUPFAM" id="SSF51713">
    <property type="entry name" value="tRNA-guanine transglycosylase"/>
    <property type="match status" value="1"/>
</dbReference>
<dbReference type="NCBIfam" id="TIGR00449">
    <property type="entry name" value="tgt_general"/>
    <property type="match status" value="2"/>
</dbReference>
<comment type="caution">
    <text evidence="10">The sequence shown here is derived from an EMBL/GenBank/DDBJ whole genome shotgun (WGS) entry which is preliminary data.</text>
</comment>
<feature type="region of interest" description="Disordered" evidence="6">
    <location>
        <begin position="4458"/>
        <end position="4482"/>
    </location>
</feature>
<feature type="compositionally biased region" description="Polar residues" evidence="6">
    <location>
        <begin position="5492"/>
        <end position="5506"/>
    </location>
</feature>
<feature type="compositionally biased region" description="Low complexity" evidence="6">
    <location>
        <begin position="2533"/>
        <end position="2550"/>
    </location>
</feature>
<dbReference type="Pfam" id="PF01702">
    <property type="entry name" value="TGT"/>
    <property type="match status" value="2"/>
</dbReference>
<dbReference type="Gene3D" id="3.40.50.300">
    <property type="entry name" value="P-loop containing nucleotide triphosphate hydrolases"/>
    <property type="match status" value="1"/>
</dbReference>
<dbReference type="SUPFAM" id="SSF49354">
    <property type="entry name" value="PapD-like"/>
    <property type="match status" value="1"/>
</dbReference>
<dbReference type="Pfam" id="PF14874">
    <property type="entry name" value="PapD-like"/>
    <property type="match status" value="2"/>
</dbReference>
<dbReference type="VEuPathDB" id="TriTrypDB:LdCL_300023400"/>
<dbReference type="EMBL" id="RHLD01000008">
    <property type="protein sequence ID" value="TPP43336.1"/>
    <property type="molecule type" value="Genomic_DNA"/>
</dbReference>
<dbReference type="InterPro" id="IPR002616">
    <property type="entry name" value="tRNA_ribo_trans-like"/>
</dbReference>
<evidence type="ECO:0000313" key="11">
    <source>
        <dbReference type="Proteomes" id="UP000318821"/>
    </source>
</evidence>